<evidence type="ECO:0000256" key="1">
    <source>
        <dbReference type="ARBA" id="ARBA00022737"/>
    </source>
</evidence>
<feature type="repeat" description="TPR" evidence="3">
    <location>
        <begin position="201"/>
        <end position="234"/>
    </location>
</feature>
<name>A0A4Q7EHC6_9CYAN</name>
<dbReference type="Proteomes" id="UP000292459">
    <property type="component" value="Unassembled WGS sequence"/>
</dbReference>
<keyword evidence="1" id="KW-0677">Repeat</keyword>
<dbReference type="PROSITE" id="PS50005">
    <property type="entry name" value="TPR"/>
    <property type="match status" value="1"/>
</dbReference>
<sequence>MEPPPMLFSSAQTQVAMCSSPAVSTYPRLGERQGATAVARWWQLFHLSPCSRLYVQGWQHQAQGQLVGAQRAFQELLGMGREIGHQGWMIAAEQAIAALSKMAINTSNADHQPLTPQDIEAAEQCNRAAVLHTQGDWQAAIQAYQQVLSFATQAGHRLAMGRCLNGLGLIYFDQQQFARAETRFRAAIAVLEEVPVSHPRAIVHHNLGLAYYHQGQHQHAQTHFQAALELWQQNDDDCLGLALTLDYLGRVYAQQGDAWLALGSFEAAIDVLNDLSTDQDVRPDAAALLMQIANLCEQTRHFYLAIAYLQSALAIYQTLPFVAPEIVIWQRLSELYSKAGHPAIAGYYAQQVVQSRQY</sequence>
<comment type="caution">
    <text evidence="4">The sequence shown here is derived from an EMBL/GenBank/DDBJ whole genome shotgun (WGS) entry which is preliminary data.</text>
</comment>
<dbReference type="Gene3D" id="1.25.40.10">
    <property type="entry name" value="Tetratricopeptide repeat domain"/>
    <property type="match status" value="2"/>
</dbReference>
<evidence type="ECO:0000256" key="3">
    <source>
        <dbReference type="PROSITE-ProRule" id="PRU00339"/>
    </source>
</evidence>
<protein>
    <submittedName>
        <fullName evidence="4">Tetratricopeptide repeat protein</fullName>
    </submittedName>
</protein>
<dbReference type="InterPro" id="IPR019734">
    <property type="entry name" value="TPR_rpt"/>
</dbReference>
<reference evidence="4 5" key="1">
    <citation type="submission" date="2018-11" db="EMBL/GenBank/DDBJ databases">
        <title>Whole genome sequencing of an environmental sample.</title>
        <authorList>
            <person name="Sarangi A.N."/>
            <person name="Singh D."/>
            <person name="Tripathy S."/>
        </authorList>
    </citation>
    <scope>NUCLEOTIDE SEQUENCE [LARGE SCALE GENOMIC DNA]</scope>
    <source>
        <strain evidence="4 5">Lakshadweep</strain>
    </source>
</reference>
<dbReference type="PANTHER" id="PTHR45641">
    <property type="entry name" value="TETRATRICOPEPTIDE REPEAT PROTEIN (AFU_ORTHOLOGUE AFUA_6G03870)"/>
    <property type="match status" value="1"/>
</dbReference>
<dbReference type="OrthoDB" id="438381at2"/>
<dbReference type="SUPFAM" id="SSF48452">
    <property type="entry name" value="TPR-like"/>
    <property type="match status" value="2"/>
</dbReference>
<evidence type="ECO:0000313" key="4">
    <source>
        <dbReference type="EMBL" id="RZM82765.1"/>
    </source>
</evidence>
<organism evidence="4 5">
    <name type="scientific">Leptolyngbya iicbica LK</name>
    <dbReference type="NCBI Taxonomy" id="2294035"/>
    <lineage>
        <taxon>Bacteria</taxon>
        <taxon>Bacillati</taxon>
        <taxon>Cyanobacteriota</taxon>
        <taxon>Cyanophyceae</taxon>
        <taxon>Leptolyngbyales</taxon>
        <taxon>Leptolyngbyaceae</taxon>
        <taxon>Leptolyngbya group</taxon>
        <taxon>Leptolyngbya</taxon>
        <taxon>Leptolyngbya iicbica</taxon>
    </lineage>
</organism>
<proteinExistence type="predicted"/>
<gene>
    <name evidence="4" type="ORF">DYY88_05970</name>
</gene>
<evidence type="ECO:0000256" key="2">
    <source>
        <dbReference type="ARBA" id="ARBA00022803"/>
    </source>
</evidence>
<dbReference type="AlphaFoldDB" id="A0A4Q7EHC6"/>
<keyword evidence="2 3" id="KW-0802">TPR repeat</keyword>
<keyword evidence="5" id="KW-1185">Reference proteome</keyword>
<dbReference type="InterPro" id="IPR011990">
    <property type="entry name" value="TPR-like_helical_dom_sf"/>
</dbReference>
<accession>A0A4Q7EHC6</accession>
<dbReference type="Pfam" id="PF13424">
    <property type="entry name" value="TPR_12"/>
    <property type="match status" value="2"/>
</dbReference>
<evidence type="ECO:0000313" key="5">
    <source>
        <dbReference type="Proteomes" id="UP000292459"/>
    </source>
</evidence>
<dbReference type="SMART" id="SM00028">
    <property type="entry name" value="TPR"/>
    <property type="match status" value="5"/>
</dbReference>
<dbReference type="EMBL" id="QVFV01000001">
    <property type="protein sequence ID" value="RZM82765.1"/>
    <property type="molecule type" value="Genomic_DNA"/>
</dbReference>
<dbReference type="PANTHER" id="PTHR45641:SF19">
    <property type="entry name" value="NEPHROCYSTIN-3"/>
    <property type="match status" value="1"/>
</dbReference>